<dbReference type="AlphaFoldDB" id="A0A9P4KEQ5"/>
<name>A0A9P4KEQ5_9PLEO</name>
<gene>
    <name evidence="2" type="ORF">CC78DRAFT_531620</name>
</gene>
<sequence>MTSDGDVSALMSNMKLANTQMPRKPYEPTNIDSGRTLCSCRFIQPRHDPSLLCRLLKQYPRPPTFPSAKLHKPPKFHVARKSRNRLQRRRRRTYIIEGAETTLFVLQYDSHPYDVRFATILGVFSSLDKASAAAISCGAFAFSKGGLNSGMEYLTPTGKINIVMLDTHLPPPRRRSKATEQPDERRPDFRPDIPHPNDQLRPPNERNSNTKPVAYIALYRTSERTSCIGVFGEKIKAWNICLKHHTTVAYSSGAQQETRWMDEHGLPHIKARIEGSGWECWDVRAFKINDVVGPIAI</sequence>
<evidence type="ECO:0000256" key="1">
    <source>
        <dbReference type="SAM" id="MobiDB-lite"/>
    </source>
</evidence>
<comment type="caution">
    <text evidence="2">The sequence shown here is derived from an EMBL/GenBank/DDBJ whole genome shotgun (WGS) entry which is preliminary data.</text>
</comment>
<protein>
    <submittedName>
        <fullName evidence="2">Uncharacterized protein</fullName>
    </submittedName>
</protein>
<feature type="compositionally biased region" description="Basic and acidic residues" evidence="1">
    <location>
        <begin position="177"/>
        <end position="195"/>
    </location>
</feature>
<dbReference type="OrthoDB" id="3788651at2759"/>
<accession>A0A9P4KEQ5</accession>
<evidence type="ECO:0000313" key="3">
    <source>
        <dbReference type="Proteomes" id="UP000800093"/>
    </source>
</evidence>
<keyword evidence="3" id="KW-1185">Reference proteome</keyword>
<evidence type="ECO:0000313" key="2">
    <source>
        <dbReference type="EMBL" id="KAF2266507.1"/>
    </source>
</evidence>
<reference evidence="3" key="1">
    <citation type="journal article" date="2020" name="Stud. Mycol.">
        <title>101 Dothideomycetes genomes: A test case for predicting lifestyles and emergence of pathogens.</title>
        <authorList>
            <person name="Haridas S."/>
            <person name="Albert R."/>
            <person name="Binder M."/>
            <person name="Bloem J."/>
            <person name="LaButti K."/>
            <person name="Salamov A."/>
            <person name="Andreopoulos B."/>
            <person name="Baker S."/>
            <person name="Barry K."/>
            <person name="Bills G."/>
            <person name="Bluhm B."/>
            <person name="Cannon C."/>
            <person name="Castanera R."/>
            <person name="Culley D."/>
            <person name="Daum C."/>
            <person name="Ezra D."/>
            <person name="Gonzalez J."/>
            <person name="Henrissat B."/>
            <person name="Kuo A."/>
            <person name="Liang C."/>
            <person name="Lipzen A."/>
            <person name="Lutzoni F."/>
            <person name="Magnuson J."/>
            <person name="Mondo S."/>
            <person name="Nolan M."/>
            <person name="Ohm R."/>
            <person name="Pangilinan J."/>
            <person name="Park H.-J."/>
            <person name="Ramirez L."/>
            <person name="Alfaro M."/>
            <person name="Sun H."/>
            <person name="Tritt A."/>
            <person name="Yoshinaga Y."/>
            <person name="Zwiers L.-H."/>
            <person name="Turgeon B."/>
            <person name="Goodwin S."/>
            <person name="Spatafora J."/>
            <person name="Crous P."/>
            <person name="Grigoriev I."/>
        </authorList>
    </citation>
    <scope>NUCLEOTIDE SEQUENCE [LARGE SCALE GENOMIC DNA]</scope>
    <source>
        <strain evidence="3">CBS 304.66</strain>
    </source>
</reference>
<feature type="region of interest" description="Disordered" evidence="1">
    <location>
        <begin position="166"/>
        <end position="209"/>
    </location>
</feature>
<organism evidence="2 3">
    <name type="scientific">Lojkania enalia</name>
    <dbReference type="NCBI Taxonomy" id="147567"/>
    <lineage>
        <taxon>Eukaryota</taxon>
        <taxon>Fungi</taxon>
        <taxon>Dikarya</taxon>
        <taxon>Ascomycota</taxon>
        <taxon>Pezizomycotina</taxon>
        <taxon>Dothideomycetes</taxon>
        <taxon>Pleosporomycetidae</taxon>
        <taxon>Pleosporales</taxon>
        <taxon>Pleosporales incertae sedis</taxon>
        <taxon>Lojkania</taxon>
    </lineage>
</organism>
<dbReference type="EMBL" id="ML986598">
    <property type="protein sequence ID" value="KAF2266507.1"/>
    <property type="molecule type" value="Genomic_DNA"/>
</dbReference>
<proteinExistence type="predicted"/>
<dbReference type="Proteomes" id="UP000800093">
    <property type="component" value="Unassembled WGS sequence"/>
</dbReference>